<organism evidence="1 2">
    <name type="scientific">Pseudomonas gingeri NCPPB 3146 = LMG 5327</name>
    <dbReference type="NCBI Taxonomy" id="707248"/>
    <lineage>
        <taxon>Bacteria</taxon>
        <taxon>Pseudomonadati</taxon>
        <taxon>Pseudomonadota</taxon>
        <taxon>Gammaproteobacteria</taxon>
        <taxon>Pseudomonadales</taxon>
        <taxon>Pseudomonadaceae</taxon>
        <taxon>Pseudomonas</taxon>
    </lineage>
</organism>
<dbReference type="Proteomes" id="UP000236232">
    <property type="component" value="Unassembled WGS sequence"/>
</dbReference>
<evidence type="ECO:0000313" key="1">
    <source>
        <dbReference type="EMBL" id="PNQ91188.1"/>
    </source>
</evidence>
<comment type="caution">
    <text evidence="1">The sequence shown here is derived from an EMBL/GenBank/DDBJ whole genome shotgun (WGS) entry which is preliminary data.</text>
</comment>
<keyword evidence="2" id="KW-1185">Reference proteome</keyword>
<gene>
    <name evidence="1" type="ORF">CCU68_17750</name>
</gene>
<accession>A0ABX4Y232</accession>
<name>A0ABX4Y232_9PSED</name>
<sequence>MSSSRGWRACGARPDTFPCGSRLAGDDVRQIDARLTGPIAGKPAPTGVCVARRSCVRHLSL</sequence>
<dbReference type="EMBL" id="POWE01000104">
    <property type="protein sequence ID" value="PNQ91188.1"/>
    <property type="molecule type" value="Genomic_DNA"/>
</dbReference>
<protein>
    <submittedName>
        <fullName evidence="1">Uncharacterized protein</fullName>
    </submittedName>
</protein>
<evidence type="ECO:0000313" key="2">
    <source>
        <dbReference type="Proteomes" id="UP000236232"/>
    </source>
</evidence>
<reference evidence="1 2" key="1">
    <citation type="submission" date="2018-01" db="EMBL/GenBank/DDBJ databases">
        <title>Draft Genome Sequence of Pseudomonas gingeri NCPPB 3146 (LMG 5327), a White Line Reaction Producer.</title>
        <authorList>
            <person name="Rokni-Zadeh H."/>
            <person name="Bahrami T."/>
            <person name="Zarvandi S."/>
            <person name="Changi-Ashtiani M."/>
            <person name="De Mot R."/>
        </authorList>
    </citation>
    <scope>NUCLEOTIDE SEQUENCE [LARGE SCALE GENOMIC DNA]</scope>
    <source>
        <strain evidence="2">NCPPB 3146 \ LMG 5327</strain>
    </source>
</reference>
<proteinExistence type="predicted"/>